<evidence type="ECO:0000256" key="1">
    <source>
        <dbReference type="SAM" id="SignalP"/>
    </source>
</evidence>
<keyword evidence="1" id="KW-0732">Signal</keyword>
<feature type="signal peptide" evidence="1">
    <location>
        <begin position="1"/>
        <end position="18"/>
    </location>
</feature>
<feature type="chain" id="PRO_5036340304" description="RxLR effector protein" evidence="1">
    <location>
        <begin position="19"/>
        <end position="153"/>
    </location>
</feature>
<sequence length="153" mass="16734">MRLLIVIAGLSFLVLIQAVSHFAVARTHGHDCNDEHEHATANCQYNLPQAVSDVLFESTVDDKVVFDNVEAAFDNVEALDDDEVESNDDEFVSVSTQQASQSCVRNNEYLFDDLMLPEVMDGSKVAGTGDGVGDNDGVDVTRVELVLIDELDE</sequence>
<gene>
    <name evidence="3" type="ORF">DD237_003929</name>
    <name evidence="2" type="ORF">DD238_003581</name>
</gene>
<evidence type="ECO:0000313" key="5">
    <source>
        <dbReference type="Proteomes" id="UP000286097"/>
    </source>
</evidence>
<dbReference type="Proteomes" id="UP000282087">
    <property type="component" value="Unassembled WGS sequence"/>
</dbReference>
<reference evidence="4 5" key="1">
    <citation type="submission" date="2018-06" db="EMBL/GenBank/DDBJ databases">
        <title>Comparative genomics of downy mildews reveals potential adaptations to biotrophy.</title>
        <authorList>
            <person name="Fletcher K."/>
            <person name="Klosterman S.J."/>
            <person name="Derevnina L."/>
            <person name="Martin F."/>
            <person name="Koike S."/>
            <person name="Reyes Chin-Wo S."/>
            <person name="Mou B."/>
            <person name="Michelmore R."/>
        </authorList>
    </citation>
    <scope>NUCLEOTIDE SEQUENCE [LARGE SCALE GENOMIC DNA]</scope>
    <source>
        <strain evidence="3 5">R13</strain>
        <strain evidence="2 4">R14</strain>
    </source>
</reference>
<name>A0A3M6VR89_9STRA</name>
<organism evidence="2 4">
    <name type="scientific">Peronospora effusa</name>
    <dbReference type="NCBI Taxonomy" id="542832"/>
    <lineage>
        <taxon>Eukaryota</taxon>
        <taxon>Sar</taxon>
        <taxon>Stramenopiles</taxon>
        <taxon>Oomycota</taxon>
        <taxon>Peronosporomycetes</taxon>
        <taxon>Peronosporales</taxon>
        <taxon>Peronosporaceae</taxon>
        <taxon>Peronospora</taxon>
    </lineage>
</organism>
<dbReference type="AlphaFoldDB" id="A0A3M6VR89"/>
<evidence type="ECO:0008006" key="6">
    <source>
        <dbReference type="Google" id="ProtNLM"/>
    </source>
</evidence>
<comment type="caution">
    <text evidence="2">The sequence shown here is derived from an EMBL/GenBank/DDBJ whole genome shotgun (WGS) entry which is preliminary data.</text>
</comment>
<dbReference type="VEuPathDB" id="FungiDB:DD237_003929"/>
<evidence type="ECO:0000313" key="2">
    <source>
        <dbReference type="EMBL" id="RMX68663.1"/>
    </source>
</evidence>
<dbReference type="EMBL" id="QKXF01000609">
    <property type="protein sequence ID" value="RQM10458.1"/>
    <property type="molecule type" value="Genomic_DNA"/>
</dbReference>
<protein>
    <recommendedName>
        <fullName evidence="6">RxLR effector protein</fullName>
    </recommendedName>
</protein>
<dbReference type="Proteomes" id="UP000286097">
    <property type="component" value="Unassembled WGS sequence"/>
</dbReference>
<dbReference type="EMBL" id="QLLG01000059">
    <property type="protein sequence ID" value="RMX68663.1"/>
    <property type="molecule type" value="Genomic_DNA"/>
</dbReference>
<accession>A0A3M6VR89</accession>
<proteinExistence type="predicted"/>
<evidence type="ECO:0000313" key="4">
    <source>
        <dbReference type="Proteomes" id="UP000282087"/>
    </source>
</evidence>
<evidence type="ECO:0000313" key="3">
    <source>
        <dbReference type="EMBL" id="RQM10458.1"/>
    </source>
</evidence>
<keyword evidence="4" id="KW-1185">Reference proteome</keyword>